<dbReference type="EMBL" id="VWPH01000007">
    <property type="protein sequence ID" value="KAA5832579.1"/>
    <property type="molecule type" value="Genomic_DNA"/>
</dbReference>
<evidence type="ECO:0000256" key="1">
    <source>
        <dbReference type="SAM" id="Phobius"/>
    </source>
</evidence>
<dbReference type="RefSeq" id="WP_150067566.1">
    <property type="nucleotide sequence ID" value="NZ_VWPH01000007.1"/>
</dbReference>
<sequence>MNSFDQHAPTVERTATLFNGARTVFWLEAALAALSGTLYVLQRNGFIEFGSAAATTFLLAGSSSIALSPLIYTVLHRFARTEKRAEPLAIAGALVVMSLLLWLLHFAEPALCATAHLEGRPDRVVCVGTAFNLSDFLGWPLLVAALTYAVIIGIGFGFARLSGTRLEPPKWFWHQAILMGAPIAALGAMNVADSPKSHRIWILLAVVAITFPLLIHVLRRRQQLSKASRSKKPAQRIRGE</sequence>
<evidence type="ECO:0000313" key="2">
    <source>
        <dbReference type="EMBL" id="KAA5832579.1"/>
    </source>
</evidence>
<name>A0A5M7BS32_SACHI</name>
<feature type="transmembrane region" description="Helical" evidence="1">
    <location>
        <begin position="53"/>
        <end position="75"/>
    </location>
</feature>
<keyword evidence="1" id="KW-0472">Membrane</keyword>
<feature type="transmembrane region" description="Helical" evidence="1">
    <location>
        <begin position="23"/>
        <end position="41"/>
    </location>
</feature>
<evidence type="ECO:0000313" key="3">
    <source>
        <dbReference type="Proteomes" id="UP000323946"/>
    </source>
</evidence>
<feature type="transmembrane region" description="Helical" evidence="1">
    <location>
        <begin position="198"/>
        <end position="218"/>
    </location>
</feature>
<organism evidence="2 3">
    <name type="scientific">Saccharopolyspora hirsuta</name>
    <dbReference type="NCBI Taxonomy" id="1837"/>
    <lineage>
        <taxon>Bacteria</taxon>
        <taxon>Bacillati</taxon>
        <taxon>Actinomycetota</taxon>
        <taxon>Actinomycetes</taxon>
        <taxon>Pseudonocardiales</taxon>
        <taxon>Pseudonocardiaceae</taxon>
        <taxon>Saccharopolyspora</taxon>
    </lineage>
</organism>
<keyword evidence="3" id="KW-1185">Reference proteome</keyword>
<keyword evidence="1" id="KW-1133">Transmembrane helix</keyword>
<accession>A0A5M7BS32</accession>
<feature type="transmembrane region" description="Helical" evidence="1">
    <location>
        <begin position="87"/>
        <end position="107"/>
    </location>
</feature>
<dbReference type="Proteomes" id="UP000323946">
    <property type="component" value="Unassembled WGS sequence"/>
</dbReference>
<protein>
    <submittedName>
        <fullName evidence="2">Uncharacterized protein</fullName>
    </submittedName>
</protein>
<dbReference type="AlphaFoldDB" id="A0A5M7BS32"/>
<proteinExistence type="predicted"/>
<feature type="transmembrane region" description="Helical" evidence="1">
    <location>
        <begin position="137"/>
        <end position="159"/>
    </location>
</feature>
<gene>
    <name evidence="2" type="ORF">F1721_16380</name>
</gene>
<keyword evidence="1" id="KW-0812">Transmembrane</keyword>
<reference evidence="2 3" key="1">
    <citation type="submission" date="2019-09" db="EMBL/GenBank/DDBJ databases">
        <title>Draft genome sequence of the thermophilic Saccharopolyspora hirsuta VKM Ac-666T.</title>
        <authorList>
            <person name="Lobastova T.G."/>
            <person name="Fokina V."/>
            <person name="Bragin E.Y."/>
            <person name="Shtratnikova V.Y."/>
            <person name="Starodumova I.P."/>
            <person name="Tarlachkov S.V."/>
            <person name="Donova M.V."/>
        </authorList>
    </citation>
    <scope>NUCLEOTIDE SEQUENCE [LARGE SCALE GENOMIC DNA]</scope>
    <source>
        <strain evidence="2 3">VKM Ac-666</strain>
    </source>
</reference>
<comment type="caution">
    <text evidence="2">The sequence shown here is derived from an EMBL/GenBank/DDBJ whole genome shotgun (WGS) entry which is preliminary data.</text>
</comment>
<feature type="transmembrane region" description="Helical" evidence="1">
    <location>
        <begin position="171"/>
        <end position="192"/>
    </location>
</feature>